<gene>
    <name evidence="7" type="ORF">FPE_LOCUS9629</name>
</gene>
<dbReference type="GO" id="GO:0009506">
    <property type="term" value="C:plasmodesma"/>
    <property type="evidence" value="ECO:0007669"/>
    <property type="project" value="TreeGrafter"/>
</dbReference>
<evidence type="ECO:0000256" key="1">
    <source>
        <dbReference type="ARBA" id="ARBA00004613"/>
    </source>
</evidence>
<keyword evidence="5" id="KW-0732">Signal</keyword>
<evidence type="ECO:0000256" key="4">
    <source>
        <dbReference type="ARBA" id="ARBA00022702"/>
    </source>
</evidence>
<evidence type="ECO:0000313" key="7">
    <source>
        <dbReference type="EMBL" id="CAI9762199.1"/>
    </source>
</evidence>
<evidence type="ECO:0000256" key="6">
    <source>
        <dbReference type="ARBA" id="ARBA00023157"/>
    </source>
</evidence>
<proteinExistence type="inferred from homology"/>
<keyword evidence="3" id="KW-0964">Secreted</keyword>
<dbReference type="Pfam" id="PF05498">
    <property type="entry name" value="RALF"/>
    <property type="match status" value="1"/>
</dbReference>
<evidence type="ECO:0000256" key="3">
    <source>
        <dbReference type="ARBA" id="ARBA00022525"/>
    </source>
</evidence>
<keyword evidence="8" id="KW-1185">Reference proteome</keyword>
<comment type="similarity">
    <text evidence="2">Belongs to the plant rapid alkalinization factor (RALF) family.</text>
</comment>
<dbReference type="InterPro" id="IPR008801">
    <property type="entry name" value="RALF"/>
</dbReference>
<dbReference type="PANTHER" id="PTHR33136:SF36">
    <property type="entry name" value="PROTEIN RALF-LIKE 31"/>
    <property type="match status" value="1"/>
</dbReference>
<comment type="subcellular location">
    <subcellularLocation>
        <location evidence="1">Secreted</location>
    </subcellularLocation>
</comment>
<reference evidence="7" key="1">
    <citation type="submission" date="2023-05" db="EMBL/GenBank/DDBJ databases">
        <authorList>
            <person name="Huff M."/>
        </authorList>
    </citation>
    <scope>NUCLEOTIDE SEQUENCE</scope>
</reference>
<evidence type="ECO:0000256" key="2">
    <source>
        <dbReference type="ARBA" id="ARBA00009178"/>
    </source>
</evidence>
<keyword evidence="4" id="KW-0372">Hormone</keyword>
<sequence length="109" mass="12329">MKFCNGLSISEVNSLKNDELDAMVKRVCGGKISDCLERAVDEEDQMNSESNRRVLVFQKRYISYDTLKRDTVPCSKPGASYYNCKDAATGEFNKLLQKHKVGPRKSSRS</sequence>
<accession>A0AAD1Z3P9</accession>
<evidence type="ECO:0000313" key="8">
    <source>
        <dbReference type="Proteomes" id="UP000834106"/>
    </source>
</evidence>
<organism evidence="7 8">
    <name type="scientific">Fraxinus pennsylvanica</name>
    <dbReference type="NCBI Taxonomy" id="56036"/>
    <lineage>
        <taxon>Eukaryota</taxon>
        <taxon>Viridiplantae</taxon>
        <taxon>Streptophyta</taxon>
        <taxon>Embryophyta</taxon>
        <taxon>Tracheophyta</taxon>
        <taxon>Spermatophyta</taxon>
        <taxon>Magnoliopsida</taxon>
        <taxon>eudicotyledons</taxon>
        <taxon>Gunneridae</taxon>
        <taxon>Pentapetalae</taxon>
        <taxon>asterids</taxon>
        <taxon>lamiids</taxon>
        <taxon>Lamiales</taxon>
        <taxon>Oleaceae</taxon>
        <taxon>Oleeae</taxon>
        <taxon>Fraxinus</taxon>
    </lineage>
</organism>
<evidence type="ECO:0000256" key="5">
    <source>
        <dbReference type="ARBA" id="ARBA00022729"/>
    </source>
</evidence>
<dbReference type="PANTHER" id="PTHR33136">
    <property type="entry name" value="RAPID ALKALINIZATION FACTOR-LIKE"/>
    <property type="match status" value="1"/>
</dbReference>
<name>A0AAD1Z3P9_9LAMI</name>
<dbReference type="Proteomes" id="UP000834106">
    <property type="component" value="Chromosome 5"/>
</dbReference>
<dbReference type="GO" id="GO:0005576">
    <property type="term" value="C:extracellular region"/>
    <property type="evidence" value="ECO:0007669"/>
    <property type="project" value="UniProtKB-SubCell"/>
</dbReference>
<dbReference type="GO" id="GO:0019722">
    <property type="term" value="P:calcium-mediated signaling"/>
    <property type="evidence" value="ECO:0007669"/>
    <property type="project" value="TreeGrafter"/>
</dbReference>
<dbReference type="GO" id="GO:0005179">
    <property type="term" value="F:hormone activity"/>
    <property type="evidence" value="ECO:0007669"/>
    <property type="project" value="UniProtKB-KW"/>
</dbReference>
<dbReference type="EMBL" id="OU503040">
    <property type="protein sequence ID" value="CAI9762199.1"/>
    <property type="molecule type" value="Genomic_DNA"/>
</dbReference>
<protein>
    <submittedName>
        <fullName evidence="7">Uncharacterized protein</fullName>
    </submittedName>
</protein>
<dbReference type="AlphaFoldDB" id="A0AAD1Z3P9"/>
<keyword evidence="6" id="KW-1015">Disulfide bond</keyword>